<accession>A0A401TAZ1</accession>
<name>A0A401TAZ1_CHIPU</name>
<evidence type="ECO:0000313" key="3">
    <source>
        <dbReference type="Proteomes" id="UP000287033"/>
    </source>
</evidence>
<evidence type="ECO:0000313" key="2">
    <source>
        <dbReference type="EMBL" id="GCC39782.1"/>
    </source>
</evidence>
<evidence type="ECO:0000256" key="1">
    <source>
        <dbReference type="SAM" id="MobiDB-lite"/>
    </source>
</evidence>
<dbReference type="Proteomes" id="UP000287033">
    <property type="component" value="Unassembled WGS sequence"/>
</dbReference>
<gene>
    <name evidence="2" type="ORF">chiPu_0023567</name>
</gene>
<protein>
    <submittedName>
        <fullName evidence="2">Uncharacterized protein</fullName>
    </submittedName>
</protein>
<keyword evidence="3" id="KW-1185">Reference proteome</keyword>
<feature type="non-terminal residue" evidence="2">
    <location>
        <position position="71"/>
    </location>
</feature>
<organism evidence="2 3">
    <name type="scientific">Chiloscyllium punctatum</name>
    <name type="common">Brownbanded bambooshark</name>
    <name type="synonym">Hemiscyllium punctatum</name>
    <dbReference type="NCBI Taxonomy" id="137246"/>
    <lineage>
        <taxon>Eukaryota</taxon>
        <taxon>Metazoa</taxon>
        <taxon>Chordata</taxon>
        <taxon>Craniata</taxon>
        <taxon>Vertebrata</taxon>
        <taxon>Chondrichthyes</taxon>
        <taxon>Elasmobranchii</taxon>
        <taxon>Galeomorphii</taxon>
        <taxon>Galeoidea</taxon>
        <taxon>Orectolobiformes</taxon>
        <taxon>Hemiscylliidae</taxon>
        <taxon>Chiloscyllium</taxon>
    </lineage>
</organism>
<dbReference type="AlphaFoldDB" id="A0A401TAZ1"/>
<proteinExistence type="predicted"/>
<feature type="region of interest" description="Disordered" evidence="1">
    <location>
        <begin position="1"/>
        <end position="41"/>
    </location>
</feature>
<comment type="caution">
    <text evidence="2">The sequence shown here is derived from an EMBL/GenBank/DDBJ whole genome shotgun (WGS) entry which is preliminary data.</text>
</comment>
<sequence length="71" mass="7714">MPQESPRRDRQRLRLPSAGNVGERPGQARGKWRGGGVGRSYNGETIRVRGTELALGSGLLLRPSLAARGFE</sequence>
<reference evidence="2 3" key="1">
    <citation type="journal article" date="2018" name="Nat. Ecol. Evol.">
        <title>Shark genomes provide insights into elasmobranch evolution and the origin of vertebrates.</title>
        <authorList>
            <person name="Hara Y"/>
            <person name="Yamaguchi K"/>
            <person name="Onimaru K"/>
            <person name="Kadota M"/>
            <person name="Koyanagi M"/>
            <person name="Keeley SD"/>
            <person name="Tatsumi K"/>
            <person name="Tanaka K"/>
            <person name="Motone F"/>
            <person name="Kageyama Y"/>
            <person name="Nozu R"/>
            <person name="Adachi N"/>
            <person name="Nishimura O"/>
            <person name="Nakagawa R"/>
            <person name="Tanegashima C"/>
            <person name="Kiyatake I"/>
            <person name="Matsumoto R"/>
            <person name="Murakumo K"/>
            <person name="Nishida K"/>
            <person name="Terakita A"/>
            <person name="Kuratani S"/>
            <person name="Sato K"/>
            <person name="Hyodo S Kuraku.S."/>
        </authorList>
    </citation>
    <scope>NUCLEOTIDE SEQUENCE [LARGE SCALE GENOMIC DNA]</scope>
</reference>
<dbReference type="EMBL" id="BEZZ01023152">
    <property type="protein sequence ID" value="GCC39782.1"/>
    <property type="molecule type" value="Genomic_DNA"/>
</dbReference>